<evidence type="ECO:0000313" key="2">
    <source>
        <dbReference type="Proteomes" id="UP001597451"/>
    </source>
</evidence>
<evidence type="ECO:0000313" key="1">
    <source>
        <dbReference type="EMBL" id="MFD2627382.1"/>
    </source>
</evidence>
<name>A0ABW5PVM5_9BACI</name>
<keyword evidence="2" id="KW-1185">Reference proteome</keyword>
<dbReference type="EMBL" id="JBHUMX010000002">
    <property type="protein sequence ID" value="MFD2627382.1"/>
    <property type="molecule type" value="Genomic_DNA"/>
</dbReference>
<organism evidence="1 2">
    <name type="scientific">Oceanobacillus kapialis</name>
    <dbReference type="NCBI Taxonomy" id="481353"/>
    <lineage>
        <taxon>Bacteria</taxon>
        <taxon>Bacillati</taxon>
        <taxon>Bacillota</taxon>
        <taxon>Bacilli</taxon>
        <taxon>Bacillales</taxon>
        <taxon>Bacillaceae</taxon>
        <taxon>Oceanobacillus</taxon>
    </lineage>
</organism>
<sequence>MKEQGRDAHLFLEGNLDHPADYDGVAFFDNNEYDRLLEEYPDYSKILEDNTARQENGYFISYAKMHKKYGNQLTDKLTKDIFMHDIYELPYEKNVDLITRKWEAFSEKALYEYSPFIFECCFMQNPLTIGLVKYNKSVEEVTNYVLGLAKSIKDLNPLLIYVDQNDLKFSFIKALDERPKAWAESFITYCTEQGYGKSHNHYGVEGTIEVLEAMKLGGKQIYNGLI</sequence>
<protein>
    <submittedName>
        <fullName evidence="1">Uncharacterized protein</fullName>
    </submittedName>
</protein>
<comment type="caution">
    <text evidence="1">The sequence shown here is derived from an EMBL/GenBank/DDBJ whole genome shotgun (WGS) entry which is preliminary data.</text>
</comment>
<gene>
    <name evidence="1" type="ORF">ACFSUN_01090</name>
</gene>
<accession>A0ABW5PVM5</accession>
<dbReference type="RefSeq" id="WP_379560014.1">
    <property type="nucleotide sequence ID" value="NZ_JBHUMX010000002.1"/>
</dbReference>
<proteinExistence type="predicted"/>
<dbReference type="Proteomes" id="UP001597451">
    <property type="component" value="Unassembled WGS sequence"/>
</dbReference>
<reference evidence="2" key="1">
    <citation type="journal article" date="2019" name="Int. J. Syst. Evol. Microbiol.">
        <title>The Global Catalogue of Microorganisms (GCM) 10K type strain sequencing project: providing services to taxonomists for standard genome sequencing and annotation.</title>
        <authorList>
            <consortium name="The Broad Institute Genomics Platform"/>
            <consortium name="The Broad Institute Genome Sequencing Center for Infectious Disease"/>
            <person name="Wu L."/>
            <person name="Ma J."/>
        </authorList>
    </citation>
    <scope>NUCLEOTIDE SEQUENCE [LARGE SCALE GENOMIC DNA]</scope>
    <source>
        <strain evidence="2">TISTR 1858</strain>
    </source>
</reference>